<dbReference type="PANTHER" id="PTHR38248:SF2">
    <property type="entry name" value="FUNK1 11"/>
    <property type="match status" value="1"/>
</dbReference>
<dbReference type="AlphaFoldDB" id="A0A0D2NWZ2"/>
<dbReference type="SUPFAM" id="SSF56112">
    <property type="entry name" value="Protein kinase-like (PK-like)"/>
    <property type="match status" value="1"/>
</dbReference>
<dbReference type="InterPro" id="IPR011009">
    <property type="entry name" value="Kinase-like_dom_sf"/>
</dbReference>
<feature type="domain" description="Fungal-type protein kinase" evidence="1">
    <location>
        <begin position="473"/>
        <end position="534"/>
    </location>
</feature>
<dbReference type="STRING" id="945553.A0A0D2NWZ2"/>
<dbReference type="PANTHER" id="PTHR38248">
    <property type="entry name" value="FUNK1 6"/>
    <property type="match status" value="1"/>
</dbReference>
<evidence type="ECO:0000313" key="3">
    <source>
        <dbReference type="Proteomes" id="UP000054270"/>
    </source>
</evidence>
<dbReference type="InterPro" id="IPR040976">
    <property type="entry name" value="Pkinase_fungal"/>
</dbReference>
<reference evidence="3" key="1">
    <citation type="submission" date="2014-04" db="EMBL/GenBank/DDBJ databases">
        <title>Evolutionary Origins and Diversification of the Mycorrhizal Mutualists.</title>
        <authorList>
            <consortium name="DOE Joint Genome Institute"/>
            <consortium name="Mycorrhizal Genomics Consortium"/>
            <person name="Kohler A."/>
            <person name="Kuo A."/>
            <person name="Nagy L.G."/>
            <person name="Floudas D."/>
            <person name="Copeland A."/>
            <person name="Barry K.W."/>
            <person name="Cichocki N."/>
            <person name="Veneault-Fourrey C."/>
            <person name="LaButti K."/>
            <person name="Lindquist E.A."/>
            <person name="Lipzen A."/>
            <person name="Lundell T."/>
            <person name="Morin E."/>
            <person name="Murat C."/>
            <person name="Riley R."/>
            <person name="Ohm R."/>
            <person name="Sun H."/>
            <person name="Tunlid A."/>
            <person name="Henrissat B."/>
            <person name="Grigoriev I.V."/>
            <person name="Hibbett D.S."/>
            <person name="Martin F."/>
        </authorList>
    </citation>
    <scope>NUCLEOTIDE SEQUENCE [LARGE SCALE GENOMIC DNA]</scope>
    <source>
        <strain evidence="3">FD-334 SS-4</strain>
    </source>
</reference>
<dbReference type="GO" id="GO:0004672">
    <property type="term" value="F:protein kinase activity"/>
    <property type="evidence" value="ECO:0007669"/>
    <property type="project" value="InterPro"/>
</dbReference>
<dbReference type="Proteomes" id="UP000054270">
    <property type="component" value="Unassembled WGS sequence"/>
</dbReference>
<accession>A0A0D2NWZ2</accession>
<protein>
    <recommendedName>
        <fullName evidence="1">Fungal-type protein kinase domain-containing protein</fullName>
    </recommendedName>
</protein>
<organism evidence="2 3">
    <name type="scientific">Hypholoma sublateritium (strain FD-334 SS-4)</name>
    <dbReference type="NCBI Taxonomy" id="945553"/>
    <lineage>
        <taxon>Eukaryota</taxon>
        <taxon>Fungi</taxon>
        <taxon>Dikarya</taxon>
        <taxon>Basidiomycota</taxon>
        <taxon>Agaricomycotina</taxon>
        <taxon>Agaricomycetes</taxon>
        <taxon>Agaricomycetidae</taxon>
        <taxon>Agaricales</taxon>
        <taxon>Agaricineae</taxon>
        <taxon>Strophariaceae</taxon>
        <taxon>Hypholoma</taxon>
    </lineage>
</organism>
<dbReference type="PROSITE" id="PS00109">
    <property type="entry name" value="PROTEIN_KINASE_TYR"/>
    <property type="match status" value="1"/>
</dbReference>
<evidence type="ECO:0000259" key="1">
    <source>
        <dbReference type="Pfam" id="PF17667"/>
    </source>
</evidence>
<name>A0A0D2NWZ2_HYPSF</name>
<dbReference type="InterPro" id="IPR008266">
    <property type="entry name" value="Tyr_kinase_AS"/>
</dbReference>
<gene>
    <name evidence="2" type="ORF">HYPSUDRAFT_201598</name>
</gene>
<proteinExistence type="predicted"/>
<dbReference type="EMBL" id="KN817544">
    <property type="protein sequence ID" value="KJA23319.1"/>
    <property type="molecule type" value="Genomic_DNA"/>
</dbReference>
<evidence type="ECO:0000313" key="2">
    <source>
        <dbReference type="EMBL" id="KJA23319.1"/>
    </source>
</evidence>
<sequence>MAYLPHIDDPSVFCDSSVFSDINSVFSSTVLSSYMPTNEGNSARVEKKTTSATAFPILPPAHNYSALGNPERFQAYITTQLPSAQAGSVGGLPPPLPEIPSEKCSNKINSTFFRDLLKDSFKQSTTELVWIEKLVFCDEVLPVKFEEKQVTADTNICKVPSSSILHQPDATTEPSVQNWLNNIANNLAAVHKFSDPSLNISRSDRTFDCRAATRAAEGSCLNLKPDICVIRRVDPRVSPKTPEERLHWRNVYAFIEVTSSDTSRLANILKQIQQKSMCLFDVQPQRRFVCALGLFGNPPNIVFTFVVVDRSGLLFTKPIPLRSYGASFFLRIIFAFAFAKPEVLGWDPTMKLNPETNEVVSIDVTGFYKDSTVATTHTFEIVKLLHSSPILYSRGTRVWIVKDEQGQFCVLKDSWILSGRTTSEVQFTRNIDRAIQEDPDGYLFKHSCPSYVIGQEEVWSTDTIRGVLAKSPTRIQRRIVTGPIGDPITSFRSKKEFVSVLLDIVNSLEFLYKAVGVIHGDISMNNILINRVWKHEPNNSPSRLRIIACSNARNRAYVNILNNSAPQASTVQVSATSTTVIQAPTNYTTVVQASATSTAQALTSFNHGRSDTGASLGALAATTSITLLQATSAADQASGTVASVPMLQVSTTSAHFDSPPTATSVALVEVPATPVAVVEVPATSVAVVEVPATSEVPATTESTLMLQASATSADISPALAVQADVRPSVDYMGTAEHIEYAGMLIDCDFMRHAGQETNLTSGTLPFMAIEALISTSSANYQHHPGHDLESLLYTILTICHYTTGAGGQLRESKTESKAIEFNKWFTTAVRKDLANTKTITLLSFETYIKTGLAPYWDDFAQFLKQLVNVTWDSTARTLLETPNIATHAAYRNVLLKALAFYEKEEKELPALYAVVPRGKRSRAYQYALPQSKRPRLGHTEVSSSEMILPRPRVSKNLADYCPSIETPLLD</sequence>
<keyword evidence="3" id="KW-1185">Reference proteome</keyword>
<dbReference type="OrthoDB" id="2749836at2759"/>
<feature type="domain" description="Fungal-type protein kinase" evidence="1">
    <location>
        <begin position="739"/>
        <end position="799"/>
    </location>
</feature>
<dbReference type="Pfam" id="PF17667">
    <property type="entry name" value="Pkinase_fungal"/>
    <property type="match status" value="3"/>
</dbReference>
<feature type="domain" description="Fungal-type protein kinase" evidence="1">
    <location>
        <begin position="224"/>
        <end position="434"/>
    </location>
</feature>